<dbReference type="KEGG" id="vmo:VMUT_1908"/>
<accession>F0QVT5</accession>
<dbReference type="RefSeq" id="WP_013605271.1">
    <property type="nucleotide sequence ID" value="NC_015151.1"/>
</dbReference>
<dbReference type="GeneID" id="10289560"/>
<reference evidence="2 3" key="1">
    <citation type="journal article" date="2011" name="J. Bacteriol.">
        <title>Complete genome sequence of 'Vulcanisaeta moutnovskia' strain 768-28, a novel member of the hyperthermophilic crenarchaeal genus vulcanisaeta.</title>
        <authorList>
            <person name="Gumerov V.M."/>
            <person name="Mardanov A.V."/>
            <person name="Beletsky A.V."/>
            <person name="Prokofeva M.I."/>
            <person name="Bonch-Osmolovskaya E.A."/>
            <person name="Ravin N.V."/>
            <person name="Skryabin K.G."/>
        </authorList>
    </citation>
    <scope>NUCLEOTIDE SEQUENCE [LARGE SCALE GENOMIC DNA]</scope>
    <source>
        <strain evidence="2 3">768-28</strain>
    </source>
</reference>
<sequence>MPYVSISVTLLAGLIIGAGVPIAVFYMAFKVGTWPFLVAATIISVFAIFWGTVLAILSFVPILDNVDEQLRVMNNQLNVYRAFIRSLLEELDEVNTVLRDIRDELRRVGGEA</sequence>
<dbReference type="Proteomes" id="UP000007485">
    <property type="component" value="Chromosome"/>
</dbReference>
<evidence type="ECO:0000256" key="1">
    <source>
        <dbReference type="SAM" id="Phobius"/>
    </source>
</evidence>
<name>F0QVT5_VULM7</name>
<dbReference type="STRING" id="985053.VMUT_1908"/>
<keyword evidence="1" id="KW-0812">Transmembrane</keyword>
<dbReference type="AlphaFoldDB" id="F0QVT5"/>
<proteinExistence type="predicted"/>
<protein>
    <submittedName>
        <fullName evidence="2">Uncharacterized protein</fullName>
    </submittedName>
</protein>
<gene>
    <name evidence="2" type="ordered locus">VMUT_1908</name>
</gene>
<keyword evidence="1" id="KW-0472">Membrane</keyword>
<dbReference type="OrthoDB" id="27938at2157"/>
<feature type="transmembrane region" description="Helical" evidence="1">
    <location>
        <begin position="6"/>
        <end position="29"/>
    </location>
</feature>
<evidence type="ECO:0000313" key="2">
    <source>
        <dbReference type="EMBL" id="ADY02109.1"/>
    </source>
</evidence>
<dbReference type="EMBL" id="CP002529">
    <property type="protein sequence ID" value="ADY02109.1"/>
    <property type="molecule type" value="Genomic_DNA"/>
</dbReference>
<dbReference type="HOGENOM" id="CLU_2257476_0_0_2"/>
<evidence type="ECO:0000313" key="3">
    <source>
        <dbReference type="Proteomes" id="UP000007485"/>
    </source>
</evidence>
<feature type="transmembrane region" description="Helical" evidence="1">
    <location>
        <begin position="36"/>
        <end position="63"/>
    </location>
</feature>
<keyword evidence="3" id="KW-1185">Reference proteome</keyword>
<organism evidence="2 3">
    <name type="scientific">Vulcanisaeta moutnovskia (strain 768-28)</name>
    <dbReference type="NCBI Taxonomy" id="985053"/>
    <lineage>
        <taxon>Archaea</taxon>
        <taxon>Thermoproteota</taxon>
        <taxon>Thermoprotei</taxon>
        <taxon>Thermoproteales</taxon>
        <taxon>Thermoproteaceae</taxon>
        <taxon>Vulcanisaeta</taxon>
    </lineage>
</organism>
<dbReference type="eggNOG" id="arCOG07430">
    <property type="taxonomic scope" value="Archaea"/>
</dbReference>
<keyword evidence="1" id="KW-1133">Transmembrane helix</keyword>